<feature type="region of interest" description="Disordered" evidence="4">
    <location>
        <begin position="339"/>
        <end position="366"/>
    </location>
</feature>
<comment type="cofactor">
    <cofactor evidence="1">
        <name>pyridoxal 5'-phosphate</name>
        <dbReference type="ChEBI" id="CHEBI:597326"/>
    </cofactor>
</comment>
<dbReference type="GO" id="GO:0042286">
    <property type="term" value="F:glutamate-1-semialdehyde 2,1-aminomutase activity"/>
    <property type="evidence" value="ECO:0007669"/>
    <property type="project" value="UniProtKB-EC"/>
</dbReference>
<keyword evidence="6" id="KW-1185">Reference proteome</keyword>
<evidence type="ECO:0000256" key="3">
    <source>
        <dbReference type="RuleBase" id="RU003560"/>
    </source>
</evidence>
<sequence length="515" mass="56698">MFGNPTVADIDLAQAICERIPAIERVRFLNSGTEALMFAIEAARAMTGRTRLAKLEGAFHGTYDWAEVSARSSPNNWGGDYPKSNPPYRNTPPHVCEEVVVLPLDDTARSKTIIEQHGSDLACIVVDVLPCAAGMIPLNPDYLTMLQDTARRHGILLISDEVVSFRVHYHGASAARGFHPDLVTLGKVVGGGLPIGVVGGTSATMEAFAPHDSATVPQGGTFSANPLTMAAGRAALAALTVGEIDRINELGNYLRQQAEEFASQAGVAITVQGAGSLFRFHAKQHRPLSYREAHHDIAESEALRRLHAGMLERGIYVAAPFWGGYFDFSDKTSRRRFPRCLPRMSPRNSRSQETRSENCHMSETTSPPESEIALFSLLVCDLTAFDDFDTQLLALNLSTLRAERAAVGDIDQLLSAYSMLRAESAPGDVAYRCQALRSNGDFEETLKQILYLLYLGSIRVNGHWKRCGWRQHEDALVWKALGVHSPMTRGEGEFGDWADRPRHRARTDQRNERLA</sequence>
<evidence type="ECO:0000256" key="2">
    <source>
        <dbReference type="ARBA" id="ARBA00022898"/>
    </source>
</evidence>
<dbReference type="Proteomes" id="UP000188388">
    <property type="component" value="Unassembled WGS sequence"/>
</dbReference>
<dbReference type="Gene3D" id="3.90.1150.10">
    <property type="entry name" value="Aspartate Aminotransferase, domain 1"/>
    <property type="match status" value="1"/>
</dbReference>
<accession>A0A1R3V7D8</accession>
<dbReference type="PANTHER" id="PTHR43713:SF3">
    <property type="entry name" value="GLUTAMATE-1-SEMIALDEHYDE 2,1-AMINOMUTASE 1, CHLOROPLASTIC-RELATED"/>
    <property type="match status" value="1"/>
</dbReference>
<comment type="similarity">
    <text evidence="3">Belongs to the class-III pyridoxal-phosphate-dependent aminotransferase family.</text>
</comment>
<dbReference type="InterPro" id="IPR015422">
    <property type="entry name" value="PyrdxlP-dep_Trfase_small"/>
</dbReference>
<evidence type="ECO:0000313" key="5">
    <source>
        <dbReference type="EMBL" id="SIT55809.1"/>
    </source>
</evidence>
<protein>
    <submittedName>
        <fullName evidence="5">Putative Glutamate-1-semialdehyde 2,1-aminomutase</fullName>
        <ecNumber evidence="5">5.4.3.8</ecNumber>
    </submittedName>
</protein>
<dbReference type="EC" id="5.4.3.8" evidence="5"/>
<keyword evidence="2 3" id="KW-0663">Pyridoxal phosphate</keyword>
<evidence type="ECO:0000313" key="6">
    <source>
        <dbReference type="Proteomes" id="UP000188388"/>
    </source>
</evidence>
<reference evidence="6" key="1">
    <citation type="submission" date="2017-01" db="EMBL/GenBank/DDBJ databases">
        <authorList>
            <person name="Brunel B."/>
        </authorList>
    </citation>
    <scope>NUCLEOTIDE SEQUENCE [LARGE SCALE GENOMIC DNA]</scope>
</reference>
<dbReference type="STRING" id="1631249.BQ8794_240016"/>
<keyword evidence="5" id="KW-0413">Isomerase</keyword>
<name>A0A1R3V7D8_9HYPH</name>
<gene>
    <name evidence="5" type="ORF">BQ8794_240016</name>
</gene>
<feature type="compositionally biased region" description="Basic and acidic residues" evidence="4">
    <location>
        <begin position="506"/>
        <end position="515"/>
    </location>
</feature>
<evidence type="ECO:0000256" key="4">
    <source>
        <dbReference type="SAM" id="MobiDB-lite"/>
    </source>
</evidence>
<dbReference type="Pfam" id="PF00202">
    <property type="entry name" value="Aminotran_3"/>
    <property type="match status" value="1"/>
</dbReference>
<dbReference type="InterPro" id="IPR015421">
    <property type="entry name" value="PyrdxlP-dep_Trfase_major"/>
</dbReference>
<dbReference type="AlphaFoldDB" id="A0A1R3V7D8"/>
<dbReference type="PANTHER" id="PTHR43713">
    <property type="entry name" value="GLUTAMATE-1-SEMIALDEHYDE 2,1-AMINOMUTASE"/>
    <property type="match status" value="1"/>
</dbReference>
<dbReference type="SUPFAM" id="SSF53383">
    <property type="entry name" value="PLP-dependent transferases"/>
    <property type="match status" value="1"/>
</dbReference>
<dbReference type="GO" id="GO:0008483">
    <property type="term" value="F:transaminase activity"/>
    <property type="evidence" value="ECO:0007669"/>
    <property type="project" value="InterPro"/>
</dbReference>
<dbReference type="Gene3D" id="3.40.640.10">
    <property type="entry name" value="Type I PLP-dependent aspartate aminotransferase-like (Major domain)"/>
    <property type="match status" value="1"/>
</dbReference>
<dbReference type="RefSeq" id="WP_244554964.1">
    <property type="nucleotide sequence ID" value="NZ_FTPD01000017.1"/>
</dbReference>
<organism evidence="5 6">
    <name type="scientific">Mesorhizobium prunaredense</name>
    <dbReference type="NCBI Taxonomy" id="1631249"/>
    <lineage>
        <taxon>Bacteria</taxon>
        <taxon>Pseudomonadati</taxon>
        <taxon>Pseudomonadota</taxon>
        <taxon>Alphaproteobacteria</taxon>
        <taxon>Hyphomicrobiales</taxon>
        <taxon>Phyllobacteriaceae</taxon>
        <taxon>Mesorhizobium</taxon>
    </lineage>
</organism>
<evidence type="ECO:0000256" key="1">
    <source>
        <dbReference type="ARBA" id="ARBA00001933"/>
    </source>
</evidence>
<dbReference type="InterPro" id="IPR015424">
    <property type="entry name" value="PyrdxlP-dep_Trfase"/>
</dbReference>
<feature type="region of interest" description="Disordered" evidence="4">
    <location>
        <begin position="492"/>
        <end position="515"/>
    </location>
</feature>
<dbReference type="InterPro" id="IPR005814">
    <property type="entry name" value="Aminotrans_3"/>
</dbReference>
<proteinExistence type="inferred from homology"/>
<dbReference type="GO" id="GO:0030170">
    <property type="term" value="F:pyridoxal phosphate binding"/>
    <property type="evidence" value="ECO:0007669"/>
    <property type="project" value="InterPro"/>
</dbReference>
<feature type="compositionally biased region" description="Basic and acidic residues" evidence="4">
    <location>
        <begin position="350"/>
        <end position="360"/>
    </location>
</feature>
<dbReference type="EMBL" id="FTPD01000017">
    <property type="protein sequence ID" value="SIT55809.1"/>
    <property type="molecule type" value="Genomic_DNA"/>
</dbReference>